<evidence type="ECO:0000313" key="6">
    <source>
        <dbReference type="EMBL" id="TXC65581.1"/>
    </source>
</evidence>
<dbReference type="Pfam" id="PF02518">
    <property type="entry name" value="HATPase_c"/>
    <property type="match status" value="1"/>
</dbReference>
<evidence type="ECO:0000256" key="1">
    <source>
        <dbReference type="ARBA" id="ARBA00000085"/>
    </source>
</evidence>
<evidence type="ECO:0000256" key="3">
    <source>
        <dbReference type="ARBA" id="ARBA00022553"/>
    </source>
</evidence>
<sequence length="163" mass="17121">MPNTPAVAPHQRKGLGLGLAIVKRPADLMGAPITLRSRAGRGTVFTLELPVGTKPRAQPSSLSSKAMAGLTLGGRLIVVVEDEPAVRSGLEVLLQGWGRSWSRSTAWPIAPPGPRRPTRPRCSPTCASSTTGWKAVATAWKPSPRCASASARGCRPSWSPAAR</sequence>
<evidence type="ECO:0000313" key="7">
    <source>
        <dbReference type="Proteomes" id="UP000321832"/>
    </source>
</evidence>
<comment type="catalytic activity">
    <reaction evidence="1">
        <text>ATP + protein L-histidine = ADP + protein N-phospho-L-histidine.</text>
        <dbReference type="EC" id="2.7.13.3"/>
    </reaction>
</comment>
<proteinExistence type="predicted"/>
<evidence type="ECO:0000259" key="5">
    <source>
        <dbReference type="Pfam" id="PF02518"/>
    </source>
</evidence>
<dbReference type="PRINTS" id="PR00344">
    <property type="entry name" value="BCTRLSENSOR"/>
</dbReference>
<dbReference type="Proteomes" id="UP000321832">
    <property type="component" value="Unassembled WGS sequence"/>
</dbReference>
<dbReference type="SUPFAM" id="SSF55874">
    <property type="entry name" value="ATPase domain of HSP90 chaperone/DNA topoisomerase II/histidine kinase"/>
    <property type="match status" value="1"/>
</dbReference>
<name>A0A5C6U0X1_9BURK</name>
<keyword evidence="3" id="KW-0597">Phosphoprotein</keyword>
<dbReference type="EC" id="2.7.13.3" evidence="2"/>
<dbReference type="Gene3D" id="3.30.565.10">
    <property type="entry name" value="Histidine kinase-like ATPase, C-terminal domain"/>
    <property type="match status" value="1"/>
</dbReference>
<dbReference type="PANTHER" id="PTHR43547">
    <property type="entry name" value="TWO-COMPONENT HISTIDINE KINASE"/>
    <property type="match status" value="1"/>
</dbReference>
<evidence type="ECO:0000256" key="4">
    <source>
        <dbReference type="SAM" id="MobiDB-lite"/>
    </source>
</evidence>
<evidence type="ECO:0000256" key="2">
    <source>
        <dbReference type="ARBA" id="ARBA00012438"/>
    </source>
</evidence>
<reference evidence="6 7" key="1">
    <citation type="submission" date="2019-08" db="EMBL/GenBank/DDBJ databases">
        <authorList>
            <person name="Khan S.A."/>
            <person name="Jeon C.O."/>
            <person name="Jeong S.E."/>
        </authorList>
    </citation>
    <scope>NUCLEOTIDE SEQUENCE [LARGE SCALE GENOMIC DNA]</scope>
    <source>
        <strain evidence="7">IMCC1728</strain>
    </source>
</reference>
<protein>
    <recommendedName>
        <fullName evidence="2">histidine kinase</fullName>
        <ecNumber evidence="2">2.7.13.3</ecNumber>
    </recommendedName>
</protein>
<feature type="domain" description="Histidine kinase/HSP90-like ATPase" evidence="5">
    <location>
        <begin position="11"/>
        <end position="51"/>
    </location>
</feature>
<dbReference type="AlphaFoldDB" id="A0A5C6U0X1"/>
<dbReference type="GO" id="GO:0000155">
    <property type="term" value="F:phosphorelay sensor kinase activity"/>
    <property type="evidence" value="ECO:0007669"/>
    <property type="project" value="TreeGrafter"/>
</dbReference>
<gene>
    <name evidence="6" type="ORF">FSC37_04240</name>
</gene>
<accession>A0A5C6U0X1</accession>
<feature type="region of interest" description="Disordered" evidence="4">
    <location>
        <begin position="108"/>
        <end position="129"/>
    </location>
</feature>
<dbReference type="EMBL" id="VOPW01000001">
    <property type="protein sequence ID" value="TXC65581.1"/>
    <property type="molecule type" value="Genomic_DNA"/>
</dbReference>
<comment type="caution">
    <text evidence="6">The sequence shown here is derived from an EMBL/GenBank/DDBJ whole genome shotgun (WGS) entry which is preliminary data.</text>
</comment>
<organism evidence="6 7">
    <name type="scientific">Piscinibacter aquaticus</name>
    <dbReference type="NCBI Taxonomy" id="392597"/>
    <lineage>
        <taxon>Bacteria</taxon>
        <taxon>Pseudomonadati</taxon>
        <taxon>Pseudomonadota</taxon>
        <taxon>Betaproteobacteria</taxon>
        <taxon>Burkholderiales</taxon>
        <taxon>Sphaerotilaceae</taxon>
        <taxon>Piscinibacter</taxon>
    </lineage>
</organism>
<dbReference type="InterPro" id="IPR003594">
    <property type="entry name" value="HATPase_dom"/>
</dbReference>
<dbReference type="InterPro" id="IPR004358">
    <property type="entry name" value="Sig_transdc_His_kin-like_C"/>
</dbReference>
<dbReference type="InterPro" id="IPR036890">
    <property type="entry name" value="HATPase_C_sf"/>
</dbReference>
<dbReference type="PANTHER" id="PTHR43547:SF2">
    <property type="entry name" value="HYBRID SIGNAL TRANSDUCTION HISTIDINE KINASE C"/>
    <property type="match status" value="1"/>
</dbReference>
<keyword evidence="7" id="KW-1185">Reference proteome</keyword>